<sequence>MRLDHYLVAYDLVSTRSEGQDLIKQGFVLVNDKQVTKSGYELKETDVITLLKTRKYVSRAGEKLEHAINEFKIDFTDKVVVDVGSSTGGFTQCALNYKAKLVYAYDVGTEQLDKSLRDHSKIILNEQTNILDVTIPEHDIMTIDVSFTSIIPILRHISNSNKELIALIKPQFEVSPKELKKGILKNIKVEKQVIEKIVNEVNVLGYEINGFMPSIIKGKDGNQEFLIYLKK</sequence>
<dbReference type="InterPro" id="IPR004538">
    <property type="entry name" value="Hemolysin_A/TlyA"/>
</dbReference>
<evidence type="ECO:0000256" key="1">
    <source>
        <dbReference type="ARBA" id="ARBA00022884"/>
    </source>
</evidence>
<dbReference type="STRING" id="1318466.BN85410720"/>
<dbReference type="Proteomes" id="UP000032740">
    <property type="component" value="Chromosome"/>
</dbReference>
<accession>U4KL78</accession>
<evidence type="ECO:0000313" key="5">
    <source>
        <dbReference type="EMBL" id="CCV64649.1"/>
    </source>
</evidence>
<evidence type="ECO:0000256" key="3">
    <source>
        <dbReference type="PROSITE-ProRule" id="PRU00182"/>
    </source>
</evidence>
<dbReference type="InterPro" id="IPR029063">
    <property type="entry name" value="SAM-dependent_MTases_sf"/>
</dbReference>
<dbReference type="Gene3D" id="3.10.290.10">
    <property type="entry name" value="RNA-binding S4 domain"/>
    <property type="match status" value="1"/>
</dbReference>
<dbReference type="SUPFAM" id="SSF55174">
    <property type="entry name" value="Alpha-L RNA-binding motif"/>
    <property type="match status" value="1"/>
</dbReference>
<dbReference type="SMART" id="SM00363">
    <property type="entry name" value="S4"/>
    <property type="match status" value="1"/>
</dbReference>
<dbReference type="OrthoDB" id="9784736at2"/>
<keyword evidence="5" id="KW-0808">Transferase</keyword>
<dbReference type="NCBIfam" id="TIGR00478">
    <property type="entry name" value="tly"/>
    <property type="match status" value="1"/>
</dbReference>
<dbReference type="InterPro" id="IPR036986">
    <property type="entry name" value="S4_RNA-bd_sf"/>
</dbReference>
<dbReference type="Gene3D" id="3.40.50.150">
    <property type="entry name" value="Vaccinia Virus protein VP39"/>
    <property type="match status" value="1"/>
</dbReference>
<reference evidence="5 6" key="1">
    <citation type="journal article" date="2013" name="J. Mol. Microbiol. Biotechnol.">
        <title>Analysis of the Complete Genomes of Acholeplasma brassicae , A. palmae and A. laidlawii and Their Comparison to the Obligate Parasites from ' Candidatus Phytoplasma'.</title>
        <authorList>
            <person name="Kube M."/>
            <person name="Siewert C."/>
            <person name="Migdoll A.M."/>
            <person name="Duduk B."/>
            <person name="Holz S."/>
            <person name="Rabus R."/>
            <person name="Seemuller E."/>
            <person name="Mitrovic J."/>
            <person name="Muller I."/>
            <person name="Buttner C."/>
            <person name="Reinhardt R."/>
        </authorList>
    </citation>
    <scope>NUCLEOTIDE SEQUENCE [LARGE SCALE GENOMIC DNA]</scope>
    <source>
        <strain evidence="5 6">J233</strain>
    </source>
</reference>
<gene>
    <name evidence="5" type="ORF">BN85410720</name>
</gene>
<feature type="domain" description="RNA-binding S4" evidence="4">
    <location>
        <begin position="1"/>
        <end position="65"/>
    </location>
</feature>
<evidence type="ECO:0000256" key="2">
    <source>
        <dbReference type="ARBA" id="ARBA00029460"/>
    </source>
</evidence>
<dbReference type="PANTHER" id="PTHR32319:SF0">
    <property type="entry name" value="BACTERIAL HEMOLYSIN-LIKE PROTEIN"/>
    <property type="match status" value="1"/>
</dbReference>
<dbReference type="InterPro" id="IPR047048">
    <property type="entry name" value="TlyA"/>
</dbReference>
<proteinExistence type="inferred from homology"/>
<dbReference type="InterPro" id="IPR002942">
    <property type="entry name" value="S4_RNA-bd"/>
</dbReference>
<evidence type="ECO:0000313" key="6">
    <source>
        <dbReference type="Proteomes" id="UP000032740"/>
    </source>
</evidence>
<dbReference type="KEGG" id="apal:BN85410720"/>
<dbReference type="InterPro" id="IPR002877">
    <property type="entry name" value="RNA_MeTrfase_FtsJ_dom"/>
</dbReference>
<dbReference type="PROSITE" id="PS50889">
    <property type="entry name" value="S4"/>
    <property type="match status" value="1"/>
</dbReference>
<comment type="similarity">
    <text evidence="2">Belongs to the TlyA family.</text>
</comment>
<dbReference type="GO" id="GO:0008168">
    <property type="term" value="F:methyltransferase activity"/>
    <property type="evidence" value="ECO:0007669"/>
    <property type="project" value="UniProtKB-KW"/>
</dbReference>
<dbReference type="RefSeq" id="WP_030003537.1">
    <property type="nucleotide sequence ID" value="NC_022538.1"/>
</dbReference>
<dbReference type="PANTHER" id="PTHR32319">
    <property type="entry name" value="BACTERIAL HEMOLYSIN-LIKE PROTEIN"/>
    <property type="match status" value="1"/>
</dbReference>
<evidence type="ECO:0000259" key="4">
    <source>
        <dbReference type="SMART" id="SM00363"/>
    </source>
</evidence>
<protein>
    <submittedName>
        <fullName evidence="5">rRNA methyltransferase</fullName>
    </submittedName>
</protein>
<keyword evidence="5" id="KW-0489">Methyltransferase</keyword>
<dbReference type="Pfam" id="PF01728">
    <property type="entry name" value="FtsJ"/>
    <property type="match status" value="1"/>
</dbReference>
<organism evidence="5 6">
    <name type="scientific">Alteracholeplasma palmae (strain ATCC 49389 / J233)</name>
    <name type="common">Acholeplasma palmae</name>
    <dbReference type="NCBI Taxonomy" id="1318466"/>
    <lineage>
        <taxon>Bacteria</taxon>
        <taxon>Bacillati</taxon>
        <taxon>Mycoplasmatota</taxon>
        <taxon>Mollicutes</taxon>
        <taxon>Acholeplasmatales</taxon>
        <taxon>Acholeplasmataceae</taxon>
        <taxon>Acholeplasma</taxon>
    </lineage>
</organism>
<keyword evidence="6" id="KW-1185">Reference proteome</keyword>
<dbReference type="CDD" id="cd00165">
    <property type="entry name" value="S4"/>
    <property type="match status" value="1"/>
</dbReference>
<dbReference type="Pfam" id="PF01479">
    <property type="entry name" value="S4"/>
    <property type="match status" value="1"/>
</dbReference>
<dbReference type="GO" id="GO:0032259">
    <property type="term" value="P:methylation"/>
    <property type="evidence" value="ECO:0007669"/>
    <property type="project" value="UniProtKB-KW"/>
</dbReference>
<dbReference type="AlphaFoldDB" id="U4KL78"/>
<name>U4KL78_ALTPJ</name>
<keyword evidence="1 3" id="KW-0694">RNA-binding</keyword>
<dbReference type="HOGENOM" id="CLU_058015_1_0_14"/>
<dbReference type="SUPFAM" id="SSF53335">
    <property type="entry name" value="S-adenosyl-L-methionine-dependent methyltransferases"/>
    <property type="match status" value="1"/>
</dbReference>
<dbReference type="EMBL" id="FO681347">
    <property type="protein sequence ID" value="CCV64649.1"/>
    <property type="molecule type" value="Genomic_DNA"/>
</dbReference>
<dbReference type="GO" id="GO:0003723">
    <property type="term" value="F:RNA binding"/>
    <property type="evidence" value="ECO:0007669"/>
    <property type="project" value="UniProtKB-KW"/>
</dbReference>